<name>A0ABR2IXC1_9EUKA</name>
<gene>
    <name evidence="2" type="ORF">M9Y10_008073</name>
</gene>
<feature type="region of interest" description="Disordered" evidence="1">
    <location>
        <begin position="199"/>
        <end position="220"/>
    </location>
</feature>
<evidence type="ECO:0000313" key="3">
    <source>
        <dbReference type="Proteomes" id="UP001470230"/>
    </source>
</evidence>
<dbReference type="Proteomes" id="UP001470230">
    <property type="component" value="Unassembled WGS sequence"/>
</dbReference>
<dbReference type="EMBL" id="JAPFFF010000014">
    <property type="protein sequence ID" value="KAK8870196.1"/>
    <property type="molecule type" value="Genomic_DNA"/>
</dbReference>
<keyword evidence="3" id="KW-1185">Reference proteome</keyword>
<feature type="region of interest" description="Disordered" evidence="1">
    <location>
        <begin position="526"/>
        <end position="580"/>
    </location>
</feature>
<dbReference type="SUPFAM" id="SSF48350">
    <property type="entry name" value="GTPase activation domain, GAP"/>
    <property type="match status" value="1"/>
</dbReference>
<feature type="compositionally biased region" description="Low complexity" evidence="1">
    <location>
        <begin position="203"/>
        <end position="220"/>
    </location>
</feature>
<protein>
    <submittedName>
        <fullName evidence="2">Uncharacterized protein</fullName>
    </submittedName>
</protein>
<evidence type="ECO:0000313" key="2">
    <source>
        <dbReference type="EMBL" id="KAK8870196.1"/>
    </source>
</evidence>
<feature type="compositionally biased region" description="Polar residues" evidence="1">
    <location>
        <begin position="548"/>
        <end position="567"/>
    </location>
</feature>
<reference evidence="2 3" key="1">
    <citation type="submission" date="2024-04" db="EMBL/GenBank/DDBJ databases">
        <title>Tritrichomonas musculus Genome.</title>
        <authorList>
            <person name="Alves-Ferreira E."/>
            <person name="Grigg M."/>
            <person name="Lorenzi H."/>
            <person name="Galac M."/>
        </authorList>
    </citation>
    <scope>NUCLEOTIDE SEQUENCE [LARGE SCALE GENOMIC DNA]</scope>
    <source>
        <strain evidence="2 3">EAF2021</strain>
    </source>
</reference>
<sequence>MSELNEKENATLSEFIECHRRLVTIDRVIRSQFSSQKEITSEVIKCSKDEICELRLLSLVRMKLIRSAIRTDVKIVSSQTFKGLIFSKLEYCPTFTDSNKLNHYSFLVATMRKNPDILAQALFFYSLNHPEKLHRLAYSLFLTLFQQGWSFEEDMSLCETLKYLADIQFRRKMSGPKKSIDGKIDTQGVTSNPVQNSLLSKTASDNHSSNSNNSSTSNAQNAVKRNFAEPPPPRLLKYPLSAVETSCARYQPFITFATAYLFNGASFAYLQTALAPIITKLHSLSHLFDLRSTFNIQKTENSEIIAPIQYLKEIVSYAHQVLISLTNCLQLLPPSFPSFFAYLRQKKVDLHLIVFESFINRALDNPSVLGLLPWHPSHGDWNPSKDIADIFRTKFLDSLKTQSLRNQKKILENIEEYQEINIEQFLLEITQSCNSSYMISEAELQETNPAFPKELLITGSDCLLLHKVMAEFKKPTDEMKKALQRLGDLDAKTPDFKEHFRMVINRSKDPYIKFHKSPVNISLFDSSKLQSPQTPPNSPKAETEAKTTDGSNTEATNSGEPNANAQPTTPPDNAEKKPEKDIRDDYAEQLCDIISGLPPFHESGAKSISEFISISRYIAPYFLDSSLVVQADAVFWYAQSILHKEEDIVRRIVKVVEKREKRGVVASDRTSSLRAQHQRILSSLSTVKSMRENLQSNFNLELSEILISTTMSQNFKDAMVLCHEFINNSEIFKKTVISIKKSATDKLEKMNLTEKMINEVCRLLFFKLTDHITFKRYIQSCTDVWKKSIILTSIIDKNRQQLLEYAERGQPDTFFIKKNYFERAADLLGHIRQNSGMSIILYYVLETENVIQTVCKSSRDLDFTSCLLWVFIKTKAKHVYMLSKFIQHFILQGGFLDRFFLSQEISNLGIFSSSVLLLLKACKSYDKRIEDSWA</sequence>
<organism evidence="2 3">
    <name type="scientific">Tritrichomonas musculus</name>
    <dbReference type="NCBI Taxonomy" id="1915356"/>
    <lineage>
        <taxon>Eukaryota</taxon>
        <taxon>Metamonada</taxon>
        <taxon>Parabasalia</taxon>
        <taxon>Tritrichomonadida</taxon>
        <taxon>Tritrichomonadidae</taxon>
        <taxon>Tritrichomonas</taxon>
    </lineage>
</organism>
<proteinExistence type="predicted"/>
<comment type="caution">
    <text evidence="2">The sequence shown here is derived from an EMBL/GenBank/DDBJ whole genome shotgun (WGS) entry which is preliminary data.</text>
</comment>
<accession>A0ABR2IXC1</accession>
<evidence type="ECO:0000256" key="1">
    <source>
        <dbReference type="SAM" id="MobiDB-lite"/>
    </source>
</evidence>
<dbReference type="InterPro" id="IPR008936">
    <property type="entry name" value="Rho_GTPase_activation_prot"/>
</dbReference>